<keyword evidence="2" id="KW-1185">Reference proteome</keyword>
<accession>A0AA38NVJ8</accession>
<organism evidence="1 2">
    <name type="scientific">Lentinula raphanica</name>
    <dbReference type="NCBI Taxonomy" id="153919"/>
    <lineage>
        <taxon>Eukaryota</taxon>
        <taxon>Fungi</taxon>
        <taxon>Dikarya</taxon>
        <taxon>Basidiomycota</taxon>
        <taxon>Agaricomycotina</taxon>
        <taxon>Agaricomycetes</taxon>
        <taxon>Agaricomycetidae</taxon>
        <taxon>Agaricales</taxon>
        <taxon>Marasmiineae</taxon>
        <taxon>Omphalotaceae</taxon>
        <taxon>Lentinula</taxon>
    </lineage>
</organism>
<gene>
    <name evidence="1" type="ORF">F5878DRAFT_729657</name>
</gene>
<dbReference type="Proteomes" id="UP001163846">
    <property type="component" value="Unassembled WGS sequence"/>
</dbReference>
<comment type="caution">
    <text evidence="1">The sequence shown here is derived from an EMBL/GenBank/DDBJ whole genome shotgun (WGS) entry which is preliminary data.</text>
</comment>
<reference evidence="1" key="1">
    <citation type="submission" date="2022-08" db="EMBL/GenBank/DDBJ databases">
        <authorList>
            <consortium name="DOE Joint Genome Institute"/>
            <person name="Min B."/>
            <person name="Riley R."/>
            <person name="Sierra-Patev S."/>
            <person name="Naranjo-Ortiz M."/>
            <person name="Looney B."/>
            <person name="Konkel Z."/>
            <person name="Slot J.C."/>
            <person name="Sakamoto Y."/>
            <person name="Steenwyk J.L."/>
            <person name="Rokas A."/>
            <person name="Carro J."/>
            <person name="Camarero S."/>
            <person name="Ferreira P."/>
            <person name="Molpeceres G."/>
            <person name="Ruiz-Duenas F.J."/>
            <person name="Serrano A."/>
            <person name="Henrissat B."/>
            <person name="Drula E."/>
            <person name="Hughes K.W."/>
            <person name="Mata J.L."/>
            <person name="Ishikawa N.K."/>
            <person name="Vargas-Isla R."/>
            <person name="Ushijima S."/>
            <person name="Smith C.A."/>
            <person name="Ahrendt S."/>
            <person name="Andreopoulos W."/>
            <person name="He G."/>
            <person name="Labutti K."/>
            <person name="Lipzen A."/>
            <person name="Ng V."/>
            <person name="Sandor L."/>
            <person name="Barry K."/>
            <person name="Martinez A.T."/>
            <person name="Xiao Y."/>
            <person name="Gibbons J.G."/>
            <person name="Terashima K."/>
            <person name="Hibbett D.S."/>
            <person name="Grigoriev I.V."/>
        </authorList>
    </citation>
    <scope>NUCLEOTIDE SEQUENCE</scope>
    <source>
        <strain evidence="1">TFB9207</strain>
    </source>
</reference>
<evidence type="ECO:0000313" key="1">
    <source>
        <dbReference type="EMBL" id="KAJ3831423.1"/>
    </source>
</evidence>
<name>A0AA38NVJ8_9AGAR</name>
<evidence type="ECO:0000313" key="2">
    <source>
        <dbReference type="Proteomes" id="UP001163846"/>
    </source>
</evidence>
<protein>
    <submittedName>
        <fullName evidence="1">Uncharacterized protein</fullName>
    </submittedName>
</protein>
<proteinExistence type="predicted"/>
<sequence length="238" mass="26366">MTIASKSASSSRETPLRKDIYDLTHIFTANHIFEITDGDLKGMDKLELRANDLNKIALDSIGRTREAKKQGPLNVQATLVFKQDWPYVTRGSPLYLSAGAYGISTTLLLLQLAQIGVQNPPTTVHYSLTLYTFNLYSAFSAKESGFEFKFRGSDSKTYFGSVGPCRDDCKNPSGEVDLIIEAGSEPKRAPIFRGTVLHEPKGKDVLGKCRSYLEAAFNDPDTYFVPPSDPKKEKAKQN</sequence>
<dbReference type="EMBL" id="MU807485">
    <property type="protein sequence ID" value="KAJ3831423.1"/>
    <property type="molecule type" value="Genomic_DNA"/>
</dbReference>
<dbReference type="AlphaFoldDB" id="A0AA38NVJ8"/>